<dbReference type="Pfam" id="PF08447">
    <property type="entry name" value="PAS_3"/>
    <property type="match status" value="1"/>
</dbReference>
<dbReference type="InterPro" id="IPR043128">
    <property type="entry name" value="Rev_trsase/Diguanyl_cyclase"/>
</dbReference>
<evidence type="ECO:0000259" key="3">
    <source>
        <dbReference type="PROSITE" id="PS50113"/>
    </source>
</evidence>
<dbReference type="Proteomes" id="UP000198847">
    <property type="component" value="Unassembled WGS sequence"/>
</dbReference>
<dbReference type="Gene3D" id="3.20.20.450">
    <property type="entry name" value="EAL domain"/>
    <property type="match status" value="1"/>
</dbReference>
<dbReference type="InterPro" id="IPR001633">
    <property type="entry name" value="EAL_dom"/>
</dbReference>
<keyword evidence="7" id="KW-1185">Reference proteome</keyword>
<name>A0A1H8VE84_9FIRM</name>
<evidence type="ECO:0000256" key="1">
    <source>
        <dbReference type="SAM" id="Coils"/>
    </source>
</evidence>
<evidence type="ECO:0000256" key="2">
    <source>
        <dbReference type="SAM" id="MobiDB-lite"/>
    </source>
</evidence>
<dbReference type="InterPro" id="IPR000014">
    <property type="entry name" value="PAS"/>
</dbReference>
<dbReference type="Gene3D" id="3.30.70.270">
    <property type="match status" value="1"/>
</dbReference>
<dbReference type="SMART" id="SM00267">
    <property type="entry name" value="GGDEF"/>
    <property type="match status" value="1"/>
</dbReference>
<dbReference type="CDD" id="cd01948">
    <property type="entry name" value="EAL"/>
    <property type="match status" value="1"/>
</dbReference>
<protein>
    <submittedName>
        <fullName evidence="6">PAS domain S-box-containing protein/diguanylate cyclase (GGDEF) domain-containing protein</fullName>
    </submittedName>
</protein>
<dbReference type="SMART" id="SM00086">
    <property type="entry name" value="PAC"/>
    <property type="match status" value="1"/>
</dbReference>
<dbReference type="PROSITE" id="PS50883">
    <property type="entry name" value="EAL"/>
    <property type="match status" value="1"/>
</dbReference>
<dbReference type="PROSITE" id="PS50887">
    <property type="entry name" value="GGDEF"/>
    <property type="match status" value="1"/>
</dbReference>
<keyword evidence="1" id="KW-0175">Coiled coil</keyword>
<dbReference type="InterPro" id="IPR013655">
    <property type="entry name" value="PAS_fold_3"/>
</dbReference>
<reference evidence="6 7" key="1">
    <citation type="submission" date="2016-10" db="EMBL/GenBank/DDBJ databases">
        <authorList>
            <person name="de Groot N.N."/>
        </authorList>
    </citation>
    <scope>NUCLEOTIDE SEQUENCE [LARGE SCALE GENOMIC DNA]</scope>
    <source>
        <strain evidence="6 7">DSM 13305</strain>
    </source>
</reference>
<dbReference type="STRING" id="112903.SAMN04490178_11144"/>
<dbReference type="InterPro" id="IPR000700">
    <property type="entry name" value="PAS-assoc_C"/>
</dbReference>
<proteinExistence type="predicted"/>
<dbReference type="Pfam" id="PF00990">
    <property type="entry name" value="GGDEF"/>
    <property type="match status" value="1"/>
</dbReference>
<dbReference type="FunFam" id="3.20.20.450:FF:000001">
    <property type="entry name" value="Cyclic di-GMP phosphodiesterase yahA"/>
    <property type="match status" value="1"/>
</dbReference>
<dbReference type="RefSeq" id="WP_091746786.1">
    <property type="nucleotide sequence ID" value="NZ_FODY01000011.1"/>
</dbReference>
<dbReference type="NCBIfam" id="TIGR00254">
    <property type="entry name" value="GGDEF"/>
    <property type="match status" value="1"/>
</dbReference>
<dbReference type="SUPFAM" id="SSF55785">
    <property type="entry name" value="PYP-like sensor domain (PAS domain)"/>
    <property type="match status" value="1"/>
</dbReference>
<dbReference type="CDD" id="cd00130">
    <property type="entry name" value="PAS"/>
    <property type="match status" value="1"/>
</dbReference>
<organism evidence="6 7">
    <name type="scientific">Propionispora vibrioides</name>
    <dbReference type="NCBI Taxonomy" id="112903"/>
    <lineage>
        <taxon>Bacteria</taxon>
        <taxon>Bacillati</taxon>
        <taxon>Bacillota</taxon>
        <taxon>Negativicutes</taxon>
        <taxon>Selenomonadales</taxon>
        <taxon>Sporomusaceae</taxon>
        <taxon>Propionispora</taxon>
    </lineage>
</organism>
<dbReference type="CDD" id="cd01949">
    <property type="entry name" value="GGDEF"/>
    <property type="match status" value="1"/>
</dbReference>
<dbReference type="InterPro" id="IPR035919">
    <property type="entry name" value="EAL_sf"/>
</dbReference>
<evidence type="ECO:0000313" key="6">
    <source>
        <dbReference type="EMBL" id="SEP13752.1"/>
    </source>
</evidence>
<gene>
    <name evidence="6" type="ORF">SAMN04490178_11144</name>
</gene>
<sequence length="653" mass="73891">MPRHASFYSRLPASPHRKETRRYTENTLPPAIEFPKQAPALPDDPLSITRDQLHRSYMELEELYGQLAATEEVLRNKVSELEESQKALAESEAKYRLAIEGSNDAIWDWDLKRNTRTLSPHWEEKVKLATMDPNFSSLWEERIHPEDRDLRKKAIKEHLLGVTSSYDAEYRFLVPPNQWIWIHARGKALFDKDRTPLRMSGSYTDITSRKIQEEYICHLAYHDPLTSLPNRFGFREKLSAAMAKAADNHHNGCVFLIDLDNFKLINASWGNSLGDSVLLDVANRLRHCLPPQSEIARIGGDEFGVIISPLGHFPIGEWAKCILANFQKPFAIRDSSFNLSCSLGAAVFSDGATAEQLMLNANSALYRAKSSGRKTWRLYTKEMQQALRGRVQMETDLYSALTANQFCLHYQPQIELSSGRAIAFEALIRWNHPDKGMISPLSFIPIAEETGLILPIGDWVLRSACQFGRLISSRCREPVRIAANISAQQLMQTDFAQRVERILAEENYPADNLELEITESVLIESFDFCVQQLKRLRQLGLRIALDDFGTGYSSLTYLSQLPIDTLKIDKSFLHQASNSLASAAIISTIIHLAHQMNIAVVAEGVETPEQLYALINLNCDHIQGYLVSRPLPEQNALDLNFKNTPLPSTNTLS</sequence>
<dbReference type="SMART" id="SM00052">
    <property type="entry name" value="EAL"/>
    <property type="match status" value="1"/>
</dbReference>
<dbReference type="AlphaFoldDB" id="A0A1H8VE84"/>
<dbReference type="PANTHER" id="PTHR44757">
    <property type="entry name" value="DIGUANYLATE CYCLASE DGCP"/>
    <property type="match status" value="1"/>
</dbReference>
<dbReference type="SUPFAM" id="SSF141868">
    <property type="entry name" value="EAL domain-like"/>
    <property type="match status" value="1"/>
</dbReference>
<feature type="domain" description="EAL" evidence="4">
    <location>
        <begin position="390"/>
        <end position="644"/>
    </location>
</feature>
<dbReference type="Gene3D" id="3.30.450.20">
    <property type="entry name" value="PAS domain"/>
    <property type="match status" value="1"/>
</dbReference>
<evidence type="ECO:0000313" key="7">
    <source>
        <dbReference type="Proteomes" id="UP000198847"/>
    </source>
</evidence>
<dbReference type="OrthoDB" id="9759607at2"/>
<feature type="coiled-coil region" evidence="1">
    <location>
        <begin position="67"/>
        <end position="94"/>
    </location>
</feature>
<dbReference type="InterPro" id="IPR001610">
    <property type="entry name" value="PAC"/>
</dbReference>
<accession>A0A1H8VE84</accession>
<dbReference type="InterPro" id="IPR035965">
    <property type="entry name" value="PAS-like_dom_sf"/>
</dbReference>
<evidence type="ECO:0000259" key="4">
    <source>
        <dbReference type="PROSITE" id="PS50883"/>
    </source>
</evidence>
<feature type="domain" description="GGDEF" evidence="5">
    <location>
        <begin position="250"/>
        <end position="381"/>
    </location>
</feature>
<dbReference type="PANTHER" id="PTHR44757:SF2">
    <property type="entry name" value="BIOFILM ARCHITECTURE MAINTENANCE PROTEIN MBAA"/>
    <property type="match status" value="1"/>
</dbReference>
<feature type="region of interest" description="Disordered" evidence="2">
    <location>
        <begin position="1"/>
        <end position="23"/>
    </location>
</feature>
<dbReference type="InterPro" id="IPR000160">
    <property type="entry name" value="GGDEF_dom"/>
</dbReference>
<dbReference type="InterPro" id="IPR052155">
    <property type="entry name" value="Biofilm_reg_signaling"/>
</dbReference>
<dbReference type="EMBL" id="FODY01000011">
    <property type="protein sequence ID" value="SEP13752.1"/>
    <property type="molecule type" value="Genomic_DNA"/>
</dbReference>
<feature type="domain" description="PAC" evidence="3">
    <location>
        <begin position="166"/>
        <end position="218"/>
    </location>
</feature>
<dbReference type="Pfam" id="PF00563">
    <property type="entry name" value="EAL"/>
    <property type="match status" value="1"/>
</dbReference>
<dbReference type="PROSITE" id="PS50113">
    <property type="entry name" value="PAC"/>
    <property type="match status" value="1"/>
</dbReference>
<evidence type="ECO:0000259" key="5">
    <source>
        <dbReference type="PROSITE" id="PS50887"/>
    </source>
</evidence>
<dbReference type="InterPro" id="IPR029787">
    <property type="entry name" value="Nucleotide_cyclase"/>
</dbReference>
<dbReference type="NCBIfam" id="TIGR00229">
    <property type="entry name" value="sensory_box"/>
    <property type="match status" value="1"/>
</dbReference>
<dbReference type="SUPFAM" id="SSF55073">
    <property type="entry name" value="Nucleotide cyclase"/>
    <property type="match status" value="1"/>
</dbReference>